<proteinExistence type="predicted"/>
<evidence type="ECO:0000313" key="2">
    <source>
        <dbReference type="Proteomes" id="UP000793456"/>
    </source>
</evidence>
<organism evidence="1 2">
    <name type="scientific">Larimichthys crocea</name>
    <name type="common">Large yellow croaker</name>
    <name type="synonym">Pseudosciaena crocea</name>
    <dbReference type="NCBI Taxonomy" id="215358"/>
    <lineage>
        <taxon>Eukaryota</taxon>
        <taxon>Metazoa</taxon>
        <taxon>Chordata</taxon>
        <taxon>Craniata</taxon>
        <taxon>Vertebrata</taxon>
        <taxon>Euteleostomi</taxon>
        <taxon>Actinopterygii</taxon>
        <taxon>Neopterygii</taxon>
        <taxon>Teleostei</taxon>
        <taxon>Neoteleostei</taxon>
        <taxon>Acanthomorphata</taxon>
        <taxon>Eupercaria</taxon>
        <taxon>Sciaenidae</taxon>
        <taxon>Larimichthys</taxon>
    </lineage>
</organism>
<gene>
    <name evidence="1" type="ORF">E3U43_000032</name>
</gene>
<dbReference type="EMBL" id="CM011695">
    <property type="protein sequence ID" value="TMS03143.1"/>
    <property type="molecule type" value="Genomic_DNA"/>
</dbReference>
<comment type="caution">
    <text evidence="1">The sequence shown here is derived from an EMBL/GenBank/DDBJ whole genome shotgun (WGS) entry which is preliminary data.</text>
</comment>
<accession>A0ACD3Q9C8</accession>
<reference evidence="1" key="1">
    <citation type="submission" date="2018-11" db="EMBL/GenBank/DDBJ databases">
        <title>The sequence and de novo assembly of Larimichthys crocea genome using PacBio and Hi-C technologies.</title>
        <authorList>
            <person name="Xu P."/>
            <person name="Chen B."/>
            <person name="Zhou Z."/>
            <person name="Ke Q."/>
            <person name="Wu Y."/>
            <person name="Bai H."/>
            <person name="Pu F."/>
        </authorList>
    </citation>
    <scope>NUCLEOTIDE SEQUENCE</scope>
    <source>
        <tissue evidence="1">Muscle</tissue>
    </source>
</reference>
<name>A0ACD3Q9C8_LARCR</name>
<protein>
    <submittedName>
        <fullName evidence="1">Uncharacterized protein</fullName>
    </submittedName>
</protein>
<dbReference type="Proteomes" id="UP000793456">
    <property type="component" value="Chromosome XXII"/>
</dbReference>
<keyword evidence="2" id="KW-1185">Reference proteome</keyword>
<sequence length="110" mass="12499">MSSWGDAKIFFCILFITCCCTVTVAQIVMDCCLSVRNQTVDKRAIVDHHHQITGQGCSLDAMILVTRRKIKLCVPADEPWVLDVVKHVEDKKKRCMKTKKARGCKDMTRV</sequence>
<evidence type="ECO:0000313" key="1">
    <source>
        <dbReference type="EMBL" id="TMS03143.1"/>
    </source>
</evidence>